<feature type="domain" description="M23ase beta-sheet core" evidence="9">
    <location>
        <begin position="224"/>
        <end position="320"/>
    </location>
</feature>
<dbReference type="InterPro" id="IPR050570">
    <property type="entry name" value="Cell_wall_metabolism_enzyme"/>
</dbReference>
<dbReference type="RefSeq" id="WP_240057416.1">
    <property type="nucleotide sequence ID" value="NZ_JAZHFZ010000001.1"/>
</dbReference>
<evidence type="ECO:0000256" key="3">
    <source>
        <dbReference type="ARBA" id="ARBA00022670"/>
    </source>
</evidence>
<dbReference type="Pfam" id="PF01551">
    <property type="entry name" value="Peptidase_M23"/>
    <property type="match status" value="1"/>
</dbReference>
<dbReference type="Gene3D" id="2.70.70.10">
    <property type="entry name" value="Glucose Permease (Domain IIA)"/>
    <property type="match status" value="1"/>
</dbReference>
<dbReference type="Gene3D" id="3.10.450.350">
    <property type="match status" value="1"/>
</dbReference>
<dbReference type="Pfam" id="PF19425">
    <property type="entry name" value="Csd3_N2"/>
    <property type="match status" value="1"/>
</dbReference>
<gene>
    <name evidence="11" type="ORF">V4C56_01760</name>
</gene>
<keyword evidence="3" id="KW-0645">Protease</keyword>
<evidence type="ECO:0000256" key="7">
    <source>
        <dbReference type="ARBA" id="ARBA00023049"/>
    </source>
</evidence>
<dbReference type="InterPro" id="IPR045834">
    <property type="entry name" value="Csd3_N2"/>
</dbReference>
<comment type="caution">
    <text evidence="11">The sequence shown here is derived from an EMBL/GenBank/DDBJ whole genome shotgun (WGS) entry which is preliminary data.</text>
</comment>
<keyword evidence="4" id="KW-0479">Metal-binding</keyword>
<evidence type="ECO:0000256" key="8">
    <source>
        <dbReference type="SAM" id="MobiDB-lite"/>
    </source>
</evidence>
<evidence type="ECO:0000256" key="5">
    <source>
        <dbReference type="ARBA" id="ARBA00022801"/>
    </source>
</evidence>
<evidence type="ECO:0000313" key="11">
    <source>
        <dbReference type="EMBL" id="MEM5338346.1"/>
    </source>
</evidence>
<evidence type="ECO:0000256" key="2">
    <source>
        <dbReference type="ARBA" id="ARBA00004196"/>
    </source>
</evidence>
<feature type="domain" description="Csd3-like second N-terminal" evidence="10">
    <location>
        <begin position="95"/>
        <end position="211"/>
    </location>
</feature>
<feature type="region of interest" description="Disordered" evidence="8">
    <location>
        <begin position="52"/>
        <end position="95"/>
    </location>
</feature>
<dbReference type="Proteomes" id="UP001481677">
    <property type="component" value="Unassembled WGS sequence"/>
</dbReference>
<dbReference type="InterPro" id="IPR011055">
    <property type="entry name" value="Dup_hybrid_motif"/>
</dbReference>
<organism evidence="11 12">
    <name type="scientific">Paraburkholderia azotifigens</name>
    <dbReference type="NCBI Taxonomy" id="2057004"/>
    <lineage>
        <taxon>Bacteria</taxon>
        <taxon>Pseudomonadati</taxon>
        <taxon>Pseudomonadota</taxon>
        <taxon>Betaproteobacteria</taxon>
        <taxon>Burkholderiales</taxon>
        <taxon>Burkholderiaceae</taxon>
        <taxon>Paraburkholderia</taxon>
    </lineage>
</organism>
<evidence type="ECO:0000256" key="6">
    <source>
        <dbReference type="ARBA" id="ARBA00022833"/>
    </source>
</evidence>
<reference evidence="11 12" key="1">
    <citation type="submission" date="2024-01" db="EMBL/GenBank/DDBJ databases">
        <title>The diversity of rhizobia nodulating Mimosa spp. in eleven states of Brazil covering several biomes is determined by host plant, location, and edaphic factors.</title>
        <authorList>
            <person name="Rouws L."/>
            <person name="Barauna A."/>
            <person name="Beukes C."/>
            <person name="De Faria S.M."/>
            <person name="Gross E."/>
            <person name="Dos Reis Junior F.B."/>
            <person name="Simon M."/>
            <person name="Maluk M."/>
            <person name="Odee D.W."/>
            <person name="Kenicer G."/>
            <person name="Young J.P.W."/>
            <person name="Reis V.M."/>
            <person name="Zilli J."/>
            <person name="James E.K."/>
        </authorList>
    </citation>
    <scope>NUCLEOTIDE SEQUENCE [LARGE SCALE GENOMIC DNA]</scope>
    <source>
        <strain evidence="11 12">JPY530</strain>
    </source>
</reference>
<dbReference type="EMBL" id="JAZHGA010000001">
    <property type="protein sequence ID" value="MEM5338346.1"/>
    <property type="molecule type" value="Genomic_DNA"/>
</dbReference>
<dbReference type="CDD" id="cd12797">
    <property type="entry name" value="M23_peptidase"/>
    <property type="match status" value="1"/>
</dbReference>
<evidence type="ECO:0000256" key="1">
    <source>
        <dbReference type="ARBA" id="ARBA00001947"/>
    </source>
</evidence>
<evidence type="ECO:0000259" key="10">
    <source>
        <dbReference type="Pfam" id="PF19425"/>
    </source>
</evidence>
<name>A0ABU9QU99_9BURK</name>
<dbReference type="PANTHER" id="PTHR21666">
    <property type="entry name" value="PEPTIDASE-RELATED"/>
    <property type="match status" value="1"/>
</dbReference>
<protein>
    <submittedName>
        <fullName evidence="11">Peptidoglycan DD-metalloendopeptidase family protein</fullName>
    </submittedName>
</protein>
<keyword evidence="7" id="KW-0482">Metalloprotease</keyword>
<dbReference type="SUPFAM" id="SSF51261">
    <property type="entry name" value="Duplicated hybrid motif"/>
    <property type="match status" value="1"/>
</dbReference>
<sequence length="350" mass="37336">MQPPSQYPSFRFSIMPLPAFVVPSARSGKVILVCALSSVCAALIFSPHHARHSADQDDAATAPSASLNREAADTARAAQPASSPPVPETAPQPVVKSATIKSSFAEAAQRLGLDSRTAALLAHAFSGEIDFRRDLKPGNTISLVVDPPEAGNASPQKPLAVRIATGSTSHDLFLYRNLDGKPFYYTKDGASTTPAFTRYPLAYERVSSEFALRRLDPVTHRWQSHDGVDLAAPAGTPVHATARGTVAFIGTQTGYGKVIVLRNPPPYQTVFAHLSRFAKGLHRGAQVKRGQVIGYVGSTGWATGPHLHYEVHVDSVPEDPLTVALPGKNPLDAGERAQFAKEADRLAALL</sequence>
<accession>A0ABU9QU99</accession>
<comment type="subcellular location">
    <subcellularLocation>
        <location evidence="2">Cell envelope</location>
    </subcellularLocation>
</comment>
<evidence type="ECO:0000259" key="9">
    <source>
        <dbReference type="Pfam" id="PF01551"/>
    </source>
</evidence>
<comment type="cofactor">
    <cofactor evidence="1">
        <name>Zn(2+)</name>
        <dbReference type="ChEBI" id="CHEBI:29105"/>
    </cofactor>
</comment>
<keyword evidence="12" id="KW-1185">Reference proteome</keyword>
<evidence type="ECO:0000256" key="4">
    <source>
        <dbReference type="ARBA" id="ARBA00022723"/>
    </source>
</evidence>
<evidence type="ECO:0000313" key="12">
    <source>
        <dbReference type="Proteomes" id="UP001481677"/>
    </source>
</evidence>
<keyword evidence="5" id="KW-0378">Hydrolase</keyword>
<proteinExistence type="predicted"/>
<keyword evidence="6" id="KW-0862">Zinc</keyword>
<dbReference type="InterPro" id="IPR016047">
    <property type="entry name" value="M23ase_b-sheet_dom"/>
</dbReference>
<dbReference type="PANTHER" id="PTHR21666:SF288">
    <property type="entry name" value="CELL DIVISION PROTEIN YTFB"/>
    <property type="match status" value="1"/>
</dbReference>